<evidence type="ECO:0000256" key="1">
    <source>
        <dbReference type="SAM" id="SignalP"/>
    </source>
</evidence>
<dbReference type="RefSeq" id="WP_076197468.1">
    <property type="nucleotide sequence ID" value="NZ_CP019236.1"/>
</dbReference>
<evidence type="ECO:0000313" key="2">
    <source>
        <dbReference type="EMBL" id="APW36729.1"/>
    </source>
</evidence>
<name>A0A1P8JSK1_9BURK</name>
<keyword evidence="3" id="KW-1185">Reference proteome</keyword>
<organism evidence="2 3">
    <name type="scientific">Rhodoferax koreensis</name>
    <dbReference type="NCBI Taxonomy" id="1842727"/>
    <lineage>
        <taxon>Bacteria</taxon>
        <taxon>Pseudomonadati</taxon>
        <taxon>Pseudomonadota</taxon>
        <taxon>Betaproteobacteria</taxon>
        <taxon>Burkholderiales</taxon>
        <taxon>Comamonadaceae</taxon>
        <taxon>Rhodoferax</taxon>
    </lineage>
</organism>
<accession>A0A1P8JSK1</accession>
<dbReference type="OrthoDB" id="8912233at2"/>
<evidence type="ECO:0000313" key="3">
    <source>
        <dbReference type="Proteomes" id="UP000186609"/>
    </source>
</evidence>
<keyword evidence="1" id="KW-0732">Signal</keyword>
<protein>
    <recommendedName>
        <fullName evidence="4">Surface antigen domain-containing protein</fullName>
    </recommendedName>
</protein>
<dbReference type="KEGG" id="rhy:RD110_05595"/>
<reference evidence="2 3" key="1">
    <citation type="submission" date="2017-01" db="EMBL/GenBank/DDBJ databases">
        <authorList>
            <person name="Mah S.A."/>
            <person name="Swanson W.J."/>
            <person name="Moy G.W."/>
            <person name="Vacquier V.D."/>
        </authorList>
    </citation>
    <scope>NUCLEOTIDE SEQUENCE [LARGE SCALE GENOMIC DNA]</scope>
    <source>
        <strain evidence="2 3">DCY110</strain>
    </source>
</reference>
<evidence type="ECO:0008006" key="4">
    <source>
        <dbReference type="Google" id="ProtNLM"/>
    </source>
</evidence>
<dbReference type="AlphaFoldDB" id="A0A1P8JSK1"/>
<gene>
    <name evidence="2" type="ORF">RD110_05595</name>
</gene>
<dbReference type="Proteomes" id="UP000186609">
    <property type="component" value="Chromosome"/>
</dbReference>
<feature type="chain" id="PRO_5012320393" description="Surface antigen domain-containing protein" evidence="1">
    <location>
        <begin position="30"/>
        <end position="92"/>
    </location>
</feature>
<sequence length="92" mass="9176">MRKTSLAGLAAAAAIVPAMLFFATPSANSQGPSLRANPSFQVIGASASGNASTAWFHDPSTGRAIACQTVVTAASGLTGMQCVAAKLPQETP</sequence>
<proteinExistence type="predicted"/>
<dbReference type="EMBL" id="CP019236">
    <property type="protein sequence ID" value="APW36729.1"/>
    <property type="molecule type" value="Genomic_DNA"/>
</dbReference>
<feature type="signal peptide" evidence="1">
    <location>
        <begin position="1"/>
        <end position="29"/>
    </location>
</feature>